<reference evidence="2" key="1">
    <citation type="journal article" date="2023" name="Nat. Commun.">
        <title>Diploid and tetraploid genomes of Acorus and the evolution of monocots.</title>
        <authorList>
            <person name="Ma L."/>
            <person name="Liu K.W."/>
            <person name="Li Z."/>
            <person name="Hsiao Y.Y."/>
            <person name="Qi Y."/>
            <person name="Fu T."/>
            <person name="Tang G.D."/>
            <person name="Zhang D."/>
            <person name="Sun W.H."/>
            <person name="Liu D.K."/>
            <person name="Li Y."/>
            <person name="Chen G.Z."/>
            <person name="Liu X.D."/>
            <person name="Liao X.Y."/>
            <person name="Jiang Y.T."/>
            <person name="Yu X."/>
            <person name="Hao Y."/>
            <person name="Huang J."/>
            <person name="Zhao X.W."/>
            <person name="Ke S."/>
            <person name="Chen Y.Y."/>
            <person name="Wu W.L."/>
            <person name="Hsu J.L."/>
            <person name="Lin Y.F."/>
            <person name="Huang M.D."/>
            <person name="Li C.Y."/>
            <person name="Huang L."/>
            <person name="Wang Z.W."/>
            <person name="Zhao X."/>
            <person name="Zhong W.Y."/>
            <person name="Peng D.H."/>
            <person name="Ahmad S."/>
            <person name="Lan S."/>
            <person name="Zhang J.S."/>
            <person name="Tsai W.C."/>
            <person name="Van de Peer Y."/>
            <person name="Liu Z.J."/>
        </authorList>
    </citation>
    <scope>NUCLEOTIDE SEQUENCE</scope>
    <source>
        <strain evidence="2">SCP</strain>
    </source>
</reference>
<dbReference type="Proteomes" id="UP001179952">
    <property type="component" value="Unassembled WGS sequence"/>
</dbReference>
<evidence type="ECO:0000313" key="3">
    <source>
        <dbReference type="Proteomes" id="UP001179952"/>
    </source>
</evidence>
<gene>
    <name evidence="2" type="ORF">QJS04_geneDACA004691</name>
</gene>
<evidence type="ECO:0000313" key="2">
    <source>
        <dbReference type="EMBL" id="KAK1281089.1"/>
    </source>
</evidence>
<comment type="caution">
    <text evidence="2">The sequence shown here is derived from an EMBL/GenBank/DDBJ whole genome shotgun (WGS) entry which is preliminary data.</text>
</comment>
<sequence>MTMIAYKYPDIQVIVVNISASHIKACNSDHLPIFESAHRTRQRSLLLPLESTSTSASTSSPTPSTPTSSSSRSTPPPRPVALVLARPPTSPMHDRSPHDLPMYSPPTRSLSSSPSVLVKIA</sequence>
<reference evidence="2" key="2">
    <citation type="submission" date="2023-06" db="EMBL/GenBank/DDBJ databases">
        <authorList>
            <person name="Ma L."/>
            <person name="Liu K.-W."/>
            <person name="Li Z."/>
            <person name="Hsiao Y.-Y."/>
            <person name="Qi Y."/>
            <person name="Fu T."/>
            <person name="Tang G."/>
            <person name="Zhang D."/>
            <person name="Sun W.-H."/>
            <person name="Liu D.-K."/>
            <person name="Li Y."/>
            <person name="Chen G.-Z."/>
            <person name="Liu X.-D."/>
            <person name="Liao X.-Y."/>
            <person name="Jiang Y.-T."/>
            <person name="Yu X."/>
            <person name="Hao Y."/>
            <person name="Huang J."/>
            <person name="Zhao X.-W."/>
            <person name="Ke S."/>
            <person name="Chen Y.-Y."/>
            <person name="Wu W.-L."/>
            <person name="Hsu J.-L."/>
            <person name="Lin Y.-F."/>
            <person name="Huang M.-D."/>
            <person name="Li C.-Y."/>
            <person name="Huang L."/>
            <person name="Wang Z.-W."/>
            <person name="Zhao X."/>
            <person name="Zhong W.-Y."/>
            <person name="Peng D.-H."/>
            <person name="Ahmad S."/>
            <person name="Lan S."/>
            <person name="Zhang J.-S."/>
            <person name="Tsai W.-C."/>
            <person name="Van De Peer Y."/>
            <person name="Liu Z.-J."/>
        </authorList>
    </citation>
    <scope>NUCLEOTIDE SEQUENCE</scope>
    <source>
        <strain evidence="2">SCP</strain>
        <tissue evidence="2">Leaves</tissue>
    </source>
</reference>
<evidence type="ECO:0000256" key="1">
    <source>
        <dbReference type="SAM" id="MobiDB-lite"/>
    </source>
</evidence>
<organism evidence="2 3">
    <name type="scientific">Acorus gramineus</name>
    <name type="common">Dwarf sweet flag</name>
    <dbReference type="NCBI Taxonomy" id="55184"/>
    <lineage>
        <taxon>Eukaryota</taxon>
        <taxon>Viridiplantae</taxon>
        <taxon>Streptophyta</taxon>
        <taxon>Embryophyta</taxon>
        <taxon>Tracheophyta</taxon>
        <taxon>Spermatophyta</taxon>
        <taxon>Magnoliopsida</taxon>
        <taxon>Liliopsida</taxon>
        <taxon>Acoraceae</taxon>
        <taxon>Acorus</taxon>
    </lineage>
</organism>
<dbReference type="EMBL" id="JAUJYN010000001">
    <property type="protein sequence ID" value="KAK1281089.1"/>
    <property type="molecule type" value="Genomic_DNA"/>
</dbReference>
<accession>A0AAV9BYR3</accession>
<keyword evidence="3" id="KW-1185">Reference proteome</keyword>
<name>A0AAV9BYR3_ACOGR</name>
<feature type="compositionally biased region" description="Low complexity" evidence="1">
    <location>
        <begin position="51"/>
        <end position="73"/>
    </location>
</feature>
<dbReference type="AlphaFoldDB" id="A0AAV9BYR3"/>
<feature type="region of interest" description="Disordered" evidence="1">
    <location>
        <begin position="44"/>
        <end position="121"/>
    </location>
</feature>
<feature type="compositionally biased region" description="Low complexity" evidence="1">
    <location>
        <begin position="105"/>
        <end position="115"/>
    </location>
</feature>
<proteinExistence type="predicted"/>
<protein>
    <submittedName>
        <fullName evidence="2">UDP-glucose 6-dehydrogenase 1</fullName>
    </submittedName>
</protein>